<evidence type="ECO:0000313" key="2">
    <source>
        <dbReference type="Proteomes" id="UP000194154"/>
    </source>
</evidence>
<gene>
    <name evidence="1" type="ORF">MCCS_08690</name>
</gene>
<dbReference type="Pfam" id="PF06338">
    <property type="entry name" value="ComK"/>
    <property type="match status" value="1"/>
</dbReference>
<dbReference type="Proteomes" id="UP000194154">
    <property type="component" value="Chromosome"/>
</dbReference>
<reference evidence="1 2" key="1">
    <citation type="journal article" date="2017" name="Int. J. Syst. Evol. Microbiol.">
        <title>Macrococcus canis sp. nov., a skin bacterium associated with infections in dogs.</title>
        <authorList>
            <person name="Gobeli Brawand S."/>
            <person name="Cotting K."/>
            <person name="Gomez-Sanz E."/>
            <person name="Collaud A."/>
            <person name="Thomann A."/>
            <person name="Brodard I."/>
            <person name="Rodriguez-Campos S."/>
            <person name="Strauss C."/>
            <person name="Perreten V."/>
        </authorList>
    </citation>
    <scope>NUCLEOTIDE SEQUENCE [LARGE SCALE GENOMIC DNA]</scope>
    <source>
        <strain evidence="1 2">KM45013</strain>
    </source>
</reference>
<accession>A0A1W7AAT6</accession>
<keyword evidence="2" id="KW-1185">Reference proteome</keyword>
<dbReference type="OrthoDB" id="2410372at2"/>
<protein>
    <submittedName>
        <fullName evidence="1">ComK protein</fullName>
    </submittedName>
</protein>
<proteinExistence type="predicted"/>
<organism evidence="1 2">
    <name type="scientific">Macrococcoides canis</name>
    <dbReference type="NCBI Taxonomy" id="1855823"/>
    <lineage>
        <taxon>Bacteria</taxon>
        <taxon>Bacillati</taxon>
        <taxon>Bacillota</taxon>
        <taxon>Bacilli</taxon>
        <taxon>Bacillales</taxon>
        <taxon>Staphylococcaceae</taxon>
        <taxon>Macrococcoides</taxon>
    </lineage>
</organism>
<dbReference type="KEGG" id="mcak:MCCS_08690"/>
<dbReference type="GeneID" id="35295002"/>
<dbReference type="InterPro" id="IPR010461">
    <property type="entry name" value="ComK"/>
</dbReference>
<evidence type="ECO:0000313" key="1">
    <source>
        <dbReference type="EMBL" id="ARQ06516.1"/>
    </source>
</evidence>
<dbReference type="RefSeq" id="WP_086042179.1">
    <property type="nucleotide sequence ID" value="NZ_CBCRZA010000001.1"/>
</dbReference>
<sequence length="158" mass="18861">MELPISIHTMYLYQHVEVEGRTELRRFNEQAIVMDQTADQLLDETLVLLGSSLKTRKSSARILMRTKKYIPIMMEAHLNWAFFQVHQNKQHYKAYINQKYVTYIEGSDEYTDITFLDGAKLRVPQKVKHVQKQYERCICLVDAQHKIIKRQSLYDCRY</sequence>
<dbReference type="GO" id="GO:0030420">
    <property type="term" value="P:establishment of competence for transformation"/>
    <property type="evidence" value="ECO:0007669"/>
    <property type="project" value="InterPro"/>
</dbReference>
<dbReference type="AlphaFoldDB" id="A0A1W7AAT6"/>
<name>A0A1W7AAT6_9STAP</name>
<dbReference type="EMBL" id="CP021059">
    <property type="protein sequence ID" value="ARQ06516.1"/>
    <property type="molecule type" value="Genomic_DNA"/>
</dbReference>